<evidence type="ECO:0000256" key="4">
    <source>
        <dbReference type="ARBA" id="ARBA00023139"/>
    </source>
</evidence>
<reference evidence="7 8" key="1">
    <citation type="journal article" date="2007" name="Int. J. Syst. Evol. Microbiol.">
        <title>Paenibacillus ginsengarvi sp. nov., isolated from soil from ginseng cultivation.</title>
        <authorList>
            <person name="Yoon M.H."/>
            <person name="Ten L.N."/>
            <person name="Im W.T."/>
        </authorList>
    </citation>
    <scope>NUCLEOTIDE SEQUENCE [LARGE SCALE GENOMIC DNA]</scope>
    <source>
        <strain evidence="7 8">KCTC 13059</strain>
    </source>
</reference>
<name>A0A3B0CJ51_9BACL</name>
<dbReference type="EMBL" id="RBAH01000007">
    <property type="protein sequence ID" value="RKN84738.1"/>
    <property type="molecule type" value="Genomic_DNA"/>
</dbReference>
<dbReference type="RefSeq" id="WP_120747480.1">
    <property type="nucleotide sequence ID" value="NZ_RBAH01000007.1"/>
</dbReference>
<proteinExistence type="predicted"/>
<dbReference type="SUPFAM" id="SSF53850">
    <property type="entry name" value="Periplasmic binding protein-like II"/>
    <property type="match status" value="1"/>
</dbReference>
<dbReference type="Gene3D" id="3.40.190.10">
    <property type="entry name" value="Periplasmic binding protein-like II"/>
    <property type="match status" value="2"/>
</dbReference>
<evidence type="ECO:0000256" key="3">
    <source>
        <dbReference type="ARBA" id="ARBA00023136"/>
    </source>
</evidence>
<evidence type="ECO:0000256" key="1">
    <source>
        <dbReference type="ARBA" id="ARBA00022475"/>
    </source>
</evidence>
<evidence type="ECO:0000313" key="7">
    <source>
        <dbReference type="EMBL" id="RKN84738.1"/>
    </source>
</evidence>
<dbReference type="OrthoDB" id="9787283at2"/>
<organism evidence="7 8">
    <name type="scientific">Paenibacillus ginsengarvi</name>
    <dbReference type="NCBI Taxonomy" id="400777"/>
    <lineage>
        <taxon>Bacteria</taxon>
        <taxon>Bacillati</taxon>
        <taxon>Bacillota</taxon>
        <taxon>Bacilli</taxon>
        <taxon>Bacillales</taxon>
        <taxon>Paenibacillaceae</taxon>
        <taxon>Paenibacillus</taxon>
    </lineage>
</organism>
<sequence length="544" mass="60419">MTKLPQLVITIVAASALLLASCGQTAAPPAPPAAVPEGTKPVPEQKDDKLSLFWMIAIPESGPSLPGAGKDFIKKTIEDKFKVDLRLEYLPMGDMYTSKLNALLAGDNPPDMFQADGAKSYGYIREGAAADLTPYVTPLAMPNYFKWVTPDEVKRYQAGQTFRRAPVPFSKNYYGAYYVRKDWIDALNNKNPSLQLKVPTNYDEMIAVMKAFTFEDPDGNGKNDTYGYTSTGSGMAIPNDMPQWFKYGLTPGFYIDEGGRLIDSGTNTRTALVLDDIRAMMEMKIIDPDWFKNKAGENMSRVQQGKAGIFFSNVRDIAFDHSPNSVQKKTREMTGNENATFEAFHIAGNIPVTYAPIPGIPFMLGAKTTEAKARRTVEILDYLASPEGWLLTHIGKENVHYKRYGSKITLIPDAIQKEIGANGNFTEIWGSVFGYKVKDPAAIGLTIFDPRETEHDRSILRLFQTLKLYELGTNVAPPPGVDIGTYRKEMRALQAKTLFEDKDSANWPAYLDELLGKHKGRAIFDTYAQQITNALGRKVTFSAD</sequence>
<dbReference type="Proteomes" id="UP000282311">
    <property type="component" value="Unassembled WGS sequence"/>
</dbReference>
<dbReference type="Pfam" id="PF01547">
    <property type="entry name" value="SBP_bac_1"/>
    <property type="match status" value="1"/>
</dbReference>
<accession>A0A3B0CJ51</accession>
<keyword evidence="1" id="KW-1003">Cell membrane</keyword>
<feature type="chain" id="PRO_5017395151" evidence="6">
    <location>
        <begin position="27"/>
        <end position="544"/>
    </location>
</feature>
<keyword evidence="8" id="KW-1185">Reference proteome</keyword>
<dbReference type="InterPro" id="IPR050490">
    <property type="entry name" value="Bact_solute-bd_prot1"/>
</dbReference>
<keyword evidence="2 6" id="KW-0732">Signal</keyword>
<gene>
    <name evidence="7" type="ORF">D7M11_12165</name>
</gene>
<dbReference type="AlphaFoldDB" id="A0A3B0CJ51"/>
<evidence type="ECO:0000256" key="6">
    <source>
        <dbReference type="SAM" id="SignalP"/>
    </source>
</evidence>
<comment type="caution">
    <text evidence="7">The sequence shown here is derived from an EMBL/GenBank/DDBJ whole genome shotgun (WGS) entry which is preliminary data.</text>
</comment>
<evidence type="ECO:0000256" key="2">
    <source>
        <dbReference type="ARBA" id="ARBA00022729"/>
    </source>
</evidence>
<dbReference type="PROSITE" id="PS51257">
    <property type="entry name" value="PROKAR_LIPOPROTEIN"/>
    <property type="match status" value="1"/>
</dbReference>
<dbReference type="InterPro" id="IPR006059">
    <property type="entry name" value="SBP"/>
</dbReference>
<keyword evidence="4" id="KW-0564">Palmitate</keyword>
<protein>
    <submittedName>
        <fullName evidence="7">Extracellular solute-binding protein</fullName>
    </submittedName>
</protein>
<dbReference type="PANTHER" id="PTHR43649:SF33">
    <property type="entry name" value="POLYGALACTURONAN_RHAMNOGALACTURONAN-BINDING PROTEIN YTCQ"/>
    <property type="match status" value="1"/>
</dbReference>
<evidence type="ECO:0000313" key="8">
    <source>
        <dbReference type="Proteomes" id="UP000282311"/>
    </source>
</evidence>
<keyword evidence="5" id="KW-0449">Lipoprotein</keyword>
<dbReference type="PANTHER" id="PTHR43649">
    <property type="entry name" value="ARABINOSE-BINDING PROTEIN-RELATED"/>
    <property type="match status" value="1"/>
</dbReference>
<feature type="signal peptide" evidence="6">
    <location>
        <begin position="1"/>
        <end position="26"/>
    </location>
</feature>
<evidence type="ECO:0000256" key="5">
    <source>
        <dbReference type="ARBA" id="ARBA00023288"/>
    </source>
</evidence>
<keyword evidence="3" id="KW-0472">Membrane</keyword>